<dbReference type="Proteomes" id="UP001162131">
    <property type="component" value="Unassembled WGS sequence"/>
</dbReference>
<evidence type="ECO:0000313" key="1">
    <source>
        <dbReference type="EMBL" id="CAG9325296.1"/>
    </source>
</evidence>
<protein>
    <recommendedName>
        <fullName evidence="3">Importin alpha</fullName>
    </recommendedName>
</protein>
<proteinExistence type="predicted"/>
<dbReference type="Gene3D" id="1.25.10.10">
    <property type="entry name" value="Leucine-rich Repeat Variant"/>
    <property type="match status" value="1"/>
</dbReference>
<evidence type="ECO:0000313" key="2">
    <source>
        <dbReference type="Proteomes" id="UP001162131"/>
    </source>
</evidence>
<dbReference type="AlphaFoldDB" id="A0AAU9JI08"/>
<comment type="caution">
    <text evidence="1">The sequence shown here is derived from an EMBL/GenBank/DDBJ whole genome shotgun (WGS) entry which is preliminary data.</text>
</comment>
<dbReference type="InterPro" id="IPR016024">
    <property type="entry name" value="ARM-type_fold"/>
</dbReference>
<reference evidence="1" key="1">
    <citation type="submission" date="2021-09" db="EMBL/GenBank/DDBJ databases">
        <authorList>
            <consortium name="AG Swart"/>
            <person name="Singh M."/>
            <person name="Singh A."/>
            <person name="Seah K."/>
            <person name="Emmerich C."/>
        </authorList>
    </citation>
    <scope>NUCLEOTIDE SEQUENCE</scope>
    <source>
        <strain evidence="1">ATCC30299</strain>
    </source>
</reference>
<dbReference type="SUPFAM" id="SSF48371">
    <property type="entry name" value="ARM repeat"/>
    <property type="match status" value="1"/>
</dbReference>
<dbReference type="InterPro" id="IPR011989">
    <property type="entry name" value="ARM-like"/>
</dbReference>
<keyword evidence="2" id="KW-1185">Reference proteome</keyword>
<name>A0AAU9JI08_9CILI</name>
<sequence>MLSNICTEKKEAVEGLLERKVYEKLLKVLKEDSEDVKKEAIWAIGNTATVCDVEQARRVAQIGLIGEMISLLDKMKASQKVALEGLTEYFEKDKNIVGSEERSRLIGMLDRMIEEGENSAKAVSLRLMLIDINNSEGNN</sequence>
<evidence type="ECO:0008006" key="3">
    <source>
        <dbReference type="Google" id="ProtNLM"/>
    </source>
</evidence>
<dbReference type="EMBL" id="CAJZBQ010000038">
    <property type="protein sequence ID" value="CAG9325296.1"/>
    <property type="molecule type" value="Genomic_DNA"/>
</dbReference>
<gene>
    <name evidence="1" type="ORF">BSTOLATCC_MIC38559</name>
</gene>
<organism evidence="1 2">
    <name type="scientific">Blepharisma stoltei</name>
    <dbReference type="NCBI Taxonomy" id="1481888"/>
    <lineage>
        <taxon>Eukaryota</taxon>
        <taxon>Sar</taxon>
        <taxon>Alveolata</taxon>
        <taxon>Ciliophora</taxon>
        <taxon>Postciliodesmatophora</taxon>
        <taxon>Heterotrichea</taxon>
        <taxon>Heterotrichida</taxon>
        <taxon>Blepharismidae</taxon>
        <taxon>Blepharisma</taxon>
    </lineage>
</organism>
<accession>A0AAU9JI08</accession>